<dbReference type="EMBL" id="CP047166">
    <property type="protein sequence ID" value="QRF65317.1"/>
    <property type="molecule type" value="Genomic_DNA"/>
</dbReference>
<name>A0ABX7F6A4_9RHOB</name>
<keyword evidence="2" id="KW-1185">Reference proteome</keyword>
<evidence type="ECO:0000313" key="1">
    <source>
        <dbReference type="EMBL" id="QRF65317.1"/>
    </source>
</evidence>
<accession>A0ABX7F6A4</accession>
<dbReference type="RefSeq" id="WP_023847858.1">
    <property type="nucleotide sequence ID" value="NZ_CP047166.1"/>
</dbReference>
<evidence type="ECO:0000313" key="2">
    <source>
        <dbReference type="Proteomes" id="UP000596387"/>
    </source>
</evidence>
<protein>
    <submittedName>
        <fullName evidence="1">Antifreeze protein</fullName>
    </submittedName>
</protein>
<proteinExistence type="predicted"/>
<organism evidence="1 2">
    <name type="scientific">Ponticoccus alexandrii</name>
    <dbReference type="NCBI Taxonomy" id="1943633"/>
    <lineage>
        <taxon>Bacteria</taxon>
        <taxon>Pseudomonadati</taxon>
        <taxon>Pseudomonadota</taxon>
        <taxon>Alphaproteobacteria</taxon>
        <taxon>Rhodobacterales</taxon>
        <taxon>Roseobacteraceae</taxon>
        <taxon>Ponticoccus</taxon>
    </lineage>
</organism>
<reference evidence="1 2" key="1">
    <citation type="submission" date="2019-12" db="EMBL/GenBank/DDBJ databases">
        <title>Complete Genome Sequence of a Quorum-Sensing Bacterium,Rhodobacteraceae bacterium C31, Isolated from a marine microalgae symbiotic bacteria.</title>
        <authorList>
            <person name="Zhang Y."/>
        </authorList>
    </citation>
    <scope>NUCLEOTIDE SEQUENCE [LARGE SCALE GENOMIC DNA]</scope>
    <source>
        <strain evidence="1 2">C31</strain>
    </source>
</reference>
<gene>
    <name evidence="1" type="ORF">GQA70_02705</name>
</gene>
<dbReference type="Proteomes" id="UP000596387">
    <property type="component" value="Chromosome"/>
</dbReference>
<sequence>MDTTQSHDPFALMRLSTDLAWMTVEAGAVIWMRSLGMVGLWRVSEMEPLRMVAEKQGAFAEAGRAAFSAAWHGAHPEEAMAAAVRPLRDVTRSNSHRLARRDPAVQ</sequence>